<gene>
    <name evidence="2" type="ORF">ALP8811_01287</name>
</gene>
<protein>
    <recommendedName>
        <fullName evidence="1">ABM domain-containing protein</fullName>
    </recommendedName>
</protein>
<organism evidence="2 3">
    <name type="scientific">Aliiroseovarius pelagivivens</name>
    <dbReference type="NCBI Taxonomy" id="1639690"/>
    <lineage>
        <taxon>Bacteria</taxon>
        <taxon>Pseudomonadati</taxon>
        <taxon>Pseudomonadota</taxon>
        <taxon>Alphaproteobacteria</taxon>
        <taxon>Rhodobacterales</taxon>
        <taxon>Paracoccaceae</taxon>
        <taxon>Aliiroseovarius</taxon>
    </lineage>
</organism>
<dbReference type="PROSITE" id="PS51725">
    <property type="entry name" value="ABM"/>
    <property type="match status" value="1"/>
</dbReference>
<sequence>MTQTPNIVLTGHIDVPEDRLEAVRAALPAHIALTRAEPGCLSFLVVEDRCHPGRFNVSERFTDRASFDAHQERMKASNWAQITAGIPRHYSVTEVAS</sequence>
<dbReference type="Proteomes" id="UP000244911">
    <property type="component" value="Unassembled WGS sequence"/>
</dbReference>
<evidence type="ECO:0000313" key="2">
    <source>
        <dbReference type="EMBL" id="SPF76285.1"/>
    </source>
</evidence>
<dbReference type="SUPFAM" id="SSF54909">
    <property type="entry name" value="Dimeric alpha+beta barrel"/>
    <property type="match status" value="1"/>
</dbReference>
<dbReference type="InterPro" id="IPR007138">
    <property type="entry name" value="ABM_dom"/>
</dbReference>
<accession>A0A2R8AJS9</accession>
<proteinExistence type="predicted"/>
<dbReference type="AlphaFoldDB" id="A0A2R8AJS9"/>
<dbReference type="OrthoDB" id="9797178at2"/>
<feature type="domain" description="ABM" evidence="1">
    <location>
        <begin position="7"/>
        <end position="97"/>
    </location>
</feature>
<keyword evidence="3" id="KW-1185">Reference proteome</keyword>
<dbReference type="Gene3D" id="3.30.70.100">
    <property type="match status" value="1"/>
</dbReference>
<dbReference type="EMBL" id="OMOI01000001">
    <property type="protein sequence ID" value="SPF76285.1"/>
    <property type="molecule type" value="Genomic_DNA"/>
</dbReference>
<name>A0A2R8AJS9_9RHOB</name>
<reference evidence="3" key="1">
    <citation type="submission" date="2018-03" db="EMBL/GenBank/DDBJ databases">
        <authorList>
            <person name="Rodrigo-Torres L."/>
            <person name="Arahal R. D."/>
            <person name="Lucena T."/>
        </authorList>
    </citation>
    <scope>NUCLEOTIDE SEQUENCE [LARGE SCALE GENOMIC DNA]</scope>
    <source>
        <strain evidence="3">CECT 8811</strain>
    </source>
</reference>
<dbReference type="RefSeq" id="WP_108856302.1">
    <property type="nucleotide sequence ID" value="NZ_OMOI01000001.1"/>
</dbReference>
<evidence type="ECO:0000313" key="3">
    <source>
        <dbReference type="Proteomes" id="UP000244911"/>
    </source>
</evidence>
<dbReference type="Pfam" id="PF03992">
    <property type="entry name" value="ABM"/>
    <property type="match status" value="1"/>
</dbReference>
<dbReference type="InterPro" id="IPR011008">
    <property type="entry name" value="Dimeric_a/b-barrel"/>
</dbReference>
<evidence type="ECO:0000259" key="1">
    <source>
        <dbReference type="PROSITE" id="PS51725"/>
    </source>
</evidence>